<feature type="region of interest" description="Disordered" evidence="1">
    <location>
        <begin position="1"/>
        <end position="21"/>
    </location>
</feature>
<evidence type="ECO:0000313" key="2">
    <source>
        <dbReference type="EMBL" id="VCX10485.1"/>
    </source>
</evidence>
<accession>A0A9X9M052</accession>
<sequence length="82" mass="9157">MSPRKLDSSRHPGEVPPRPRLSSPCVLWASALSLPPGRRTQWVPERLPLHASTPPRAGPSSSRPCAQCWRAASRRRRNSAPW</sequence>
<feature type="compositionally biased region" description="Basic residues" evidence="1">
    <location>
        <begin position="72"/>
        <end position="82"/>
    </location>
</feature>
<organism evidence="2 3">
    <name type="scientific">Gulo gulo</name>
    <name type="common">Wolverine</name>
    <name type="synonym">Gluton</name>
    <dbReference type="NCBI Taxonomy" id="48420"/>
    <lineage>
        <taxon>Eukaryota</taxon>
        <taxon>Metazoa</taxon>
        <taxon>Chordata</taxon>
        <taxon>Craniata</taxon>
        <taxon>Vertebrata</taxon>
        <taxon>Euteleostomi</taxon>
        <taxon>Mammalia</taxon>
        <taxon>Eutheria</taxon>
        <taxon>Laurasiatheria</taxon>
        <taxon>Carnivora</taxon>
        <taxon>Caniformia</taxon>
        <taxon>Musteloidea</taxon>
        <taxon>Mustelidae</taxon>
        <taxon>Guloninae</taxon>
        <taxon>Gulo</taxon>
    </lineage>
</organism>
<evidence type="ECO:0000256" key="1">
    <source>
        <dbReference type="SAM" id="MobiDB-lite"/>
    </source>
</evidence>
<dbReference type="EMBL" id="CYRY02033686">
    <property type="protein sequence ID" value="VCX10485.1"/>
    <property type="molecule type" value="Genomic_DNA"/>
</dbReference>
<feature type="compositionally biased region" description="Basic and acidic residues" evidence="1">
    <location>
        <begin position="1"/>
        <end position="13"/>
    </location>
</feature>
<comment type="caution">
    <text evidence="2">The sequence shown here is derived from an EMBL/GenBank/DDBJ whole genome shotgun (WGS) entry which is preliminary data.</text>
</comment>
<evidence type="ECO:0000313" key="3">
    <source>
        <dbReference type="Proteomes" id="UP000269945"/>
    </source>
</evidence>
<protein>
    <submittedName>
        <fullName evidence="2">Uncharacterized protein</fullName>
    </submittedName>
</protein>
<reference evidence="2 3" key="1">
    <citation type="submission" date="2018-10" db="EMBL/GenBank/DDBJ databases">
        <authorList>
            <person name="Ekblom R."/>
            <person name="Jareborg N."/>
        </authorList>
    </citation>
    <scope>NUCLEOTIDE SEQUENCE [LARGE SCALE GENOMIC DNA]</scope>
    <source>
        <tissue evidence="2">Muscle</tissue>
    </source>
</reference>
<proteinExistence type="predicted"/>
<keyword evidence="3" id="KW-1185">Reference proteome</keyword>
<name>A0A9X9M052_GULGU</name>
<dbReference type="AlphaFoldDB" id="A0A9X9M052"/>
<gene>
    <name evidence="2" type="ORF">BN2614_LOCUS2</name>
</gene>
<feature type="region of interest" description="Disordered" evidence="1">
    <location>
        <begin position="45"/>
        <end position="82"/>
    </location>
</feature>
<dbReference type="Proteomes" id="UP000269945">
    <property type="component" value="Unassembled WGS sequence"/>
</dbReference>